<evidence type="ECO:0000256" key="3">
    <source>
        <dbReference type="ARBA" id="ARBA00013566"/>
    </source>
</evidence>
<name>A0A168QKW3_ABSGL</name>
<dbReference type="AlphaFoldDB" id="A0A168QKW3"/>
<dbReference type="PANTHER" id="PTHR13475">
    <property type="entry name" value="NEUGRIN"/>
    <property type="match status" value="1"/>
</dbReference>
<evidence type="ECO:0000313" key="6">
    <source>
        <dbReference type="Proteomes" id="UP000078561"/>
    </source>
</evidence>
<sequence length="203" mass="23693">MGDLRQWLSRHRHRRHRYRRRHRRSESEIERKMKDAKGIYQKKDKQQRDQQPWQPTKRVSRTTMEKIRSLAASYPGHYNSVSLAAEFRISPEAVKRILKSKFRPEPSIADRQEKNRYAAMGVRKQQIQSKSINFSGISSSASDEGSPPPAIEARPPHHSRKNKYSQSPTSSSSPSSSSLDRRWNSTPLLHRLRRIDHDKGTKS</sequence>
<organism evidence="5">
    <name type="scientific">Absidia glauca</name>
    <name type="common">Pin mould</name>
    <dbReference type="NCBI Taxonomy" id="4829"/>
    <lineage>
        <taxon>Eukaryota</taxon>
        <taxon>Fungi</taxon>
        <taxon>Fungi incertae sedis</taxon>
        <taxon>Mucoromycota</taxon>
        <taxon>Mucoromycotina</taxon>
        <taxon>Mucoromycetes</taxon>
        <taxon>Mucorales</taxon>
        <taxon>Cunninghamellaceae</taxon>
        <taxon>Absidia</taxon>
    </lineage>
</organism>
<dbReference type="OrthoDB" id="5578174at2759"/>
<dbReference type="InterPro" id="IPR010487">
    <property type="entry name" value="NGRN/Rrg9"/>
</dbReference>
<feature type="region of interest" description="Disordered" evidence="4">
    <location>
        <begin position="120"/>
        <end position="203"/>
    </location>
</feature>
<evidence type="ECO:0000256" key="1">
    <source>
        <dbReference type="ARBA" id="ARBA00003548"/>
    </source>
</evidence>
<dbReference type="EMBL" id="LT554417">
    <property type="protein sequence ID" value="SAM04978.1"/>
    <property type="molecule type" value="Genomic_DNA"/>
</dbReference>
<feature type="compositionally biased region" description="Low complexity" evidence="4">
    <location>
        <begin position="129"/>
        <end position="145"/>
    </location>
</feature>
<feature type="compositionally biased region" description="Low complexity" evidence="4">
    <location>
        <begin position="165"/>
        <end position="178"/>
    </location>
</feature>
<reference evidence="5" key="1">
    <citation type="submission" date="2016-04" db="EMBL/GenBank/DDBJ databases">
        <authorList>
            <person name="Evans L.H."/>
            <person name="Alamgir A."/>
            <person name="Owens N."/>
            <person name="Weber N.D."/>
            <person name="Virtaneva K."/>
            <person name="Barbian K."/>
            <person name="Babar A."/>
            <person name="Rosenke K."/>
        </authorList>
    </citation>
    <scope>NUCLEOTIDE SEQUENCE [LARGE SCALE GENOMIC DNA]</scope>
    <source>
        <strain evidence="5">CBS 101.48</strain>
    </source>
</reference>
<feature type="compositionally biased region" description="Basic and acidic residues" evidence="4">
    <location>
        <begin position="25"/>
        <end position="48"/>
    </location>
</feature>
<protein>
    <recommendedName>
        <fullName evidence="3">Required for respiratory growth protein 9, mitochondrial</fullName>
    </recommendedName>
</protein>
<evidence type="ECO:0000256" key="2">
    <source>
        <dbReference type="ARBA" id="ARBA00010895"/>
    </source>
</evidence>
<feature type="region of interest" description="Disordered" evidence="4">
    <location>
        <begin position="1"/>
        <end position="62"/>
    </location>
</feature>
<proteinExistence type="inferred from homology"/>
<comment type="similarity">
    <text evidence="2">Belongs to the RRG9 family.</text>
</comment>
<dbReference type="InParanoid" id="A0A168QKW3"/>
<dbReference type="GO" id="GO:0005634">
    <property type="term" value="C:nucleus"/>
    <property type="evidence" value="ECO:0007669"/>
    <property type="project" value="TreeGrafter"/>
</dbReference>
<accession>A0A168QKW3</accession>
<keyword evidence="6" id="KW-1185">Reference proteome</keyword>
<dbReference type="PANTHER" id="PTHR13475:SF3">
    <property type="entry name" value="NEUGRIN"/>
    <property type="match status" value="1"/>
</dbReference>
<evidence type="ECO:0000256" key="4">
    <source>
        <dbReference type="SAM" id="MobiDB-lite"/>
    </source>
</evidence>
<gene>
    <name evidence="5" type="primary">ABSGL_10844.1 scaffold 12033</name>
</gene>
<evidence type="ECO:0000313" key="5">
    <source>
        <dbReference type="EMBL" id="SAM04978.1"/>
    </source>
</evidence>
<dbReference type="Pfam" id="PF06413">
    <property type="entry name" value="Neugrin"/>
    <property type="match status" value="1"/>
</dbReference>
<feature type="compositionally biased region" description="Basic residues" evidence="4">
    <location>
        <begin position="8"/>
        <end position="24"/>
    </location>
</feature>
<dbReference type="OMA" id="ERADEMQ"/>
<dbReference type="Proteomes" id="UP000078561">
    <property type="component" value="Unassembled WGS sequence"/>
</dbReference>
<comment type="function">
    <text evidence="1">Required for respiratory activity and maintenance and expression of the mitochondrial genome.</text>
</comment>
<dbReference type="STRING" id="4829.A0A168QKW3"/>